<feature type="transmembrane region" description="Helical" evidence="1">
    <location>
        <begin position="31"/>
        <end position="52"/>
    </location>
</feature>
<evidence type="ECO:0000259" key="2">
    <source>
        <dbReference type="Pfam" id="PF00892"/>
    </source>
</evidence>
<dbReference type="Pfam" id="PF00892">
    <property type="entry name" value="EamA"/>
    <property type="match status" value="2"/>
</dbReference>
<sequence length="314" mass="34011">MNSSRQGYLFAILAIVIFGIQDGISKHLGGLYPPVFITFMRYIAFGAFVLVISARAPGGIREAARTRRPLLQWFRGVLLAVQIIVAIYCFTRVGLIQSQAIFAGAPIFVALLSMPVLGEKVGWRRWLAILIGLAGVMILLDPVRVWAASGTAGWTALLPVLGAFLLAIYGIATRLASQTDSARTSFFYTGVPGVVVMALIGPFFWVWPDPQGWFWIGLLCITGMSSHFLLIKAYAVLDAVAVQPISYLQLVAGGVIGVFVFGEALGLNLIVGALIVVASGVFTVWREHVVSQRRRQQVLAEAREPEISAGPLQP</sequence>
<dbReference type="PANTHER" id="PTHR22911:SF103">
    <property type="entry name" value="BLR2811 PROTEIN"/>
    <property type="match status" value="1"/>
</dbReference>
<comment type="caution">
    <text evidence="3">The sequence shown here is derived from an EMBL/GenBank/DDBJ whole genome shotgun (WGS) entry which is preliminary data.</text>
</comment>
<feature type="transmembrane region" description="Helical" evidence="1">
    <location>
        <begin position="244"/>
        <end position="261"/>
    </location>
</feature>
<keyword evidence="1" id="KW-1133">Transmembrane helix</keyword>
<gene>
    <name evidence="3" type="ORF">DFR52_101416</name>
</gene>
<dbReference type="SUPFAM" id="SSF103481">
    <property type="entry name" value="Multidrug resistance efflux transporter EmrE"/>
    <property type="match status" value="2"/>
</dbReference>
<feature type="domain" description="EamA" evidence="2">
    <location>
        <begin position="7"/>
        <end position="140"/>
    </location>
</feature>
<dbReference type="GO" id="GO:0016020">
    <property type="term" value="C:membrane"/>
    <property type="evidence" value="ECO:0007669"/>
    <property type="project" value="InterPro"/>
</dbReference>
<feature type="transmembrane region" description="Helical" evidence="1">
    <location>
        <begin position="73"/>
        <end position="93"/>
    </location>
</feature>
<accession>A0A317PW91</accession>
<proteinExistence type="predicted"/>
<evidence type="ECO:0000313" key="4">
    <source>
        <dbReference type="Proteomes" id="UP000246352"/>
    </source>
</evidence>
<dbReference type="RefSeq" id="WP_110030248.1">
    <property type="nucleotide sequence ID" value="NZ_QGTR01000001.1"/>
</dbReference>
<evidence type="ECO:0000256" key="1">
    <source>
        <dbReference type="SAM" id="Phobius"/>
    </source>
</evidence>
<dbReference type="OrthoDB" id="7818056at2"/>
<evidence type="ECO:0000313" key="3">
    <source>
        <dbReference type="EMBL" id="PWW03730.1"/>
    </source>
</evidence>
<feature type="transmembrane region" description="Helical" evidence="1">
    <location>
        <begin position="126"/>
        <end position="147"/>
    </location>
</feature>
<feature type="transmembrane region" description="Helical" evidence="1">
    <location>
        <begin position="99"/>
        <end position="117"/>
    </location>
</feature>
<feature type="domain" description="EamA" evidence="2">
    <location>
        <begin position="154"/>
        <end position="283"/>
    </location>
</feature>
<feature type="transmembrane region" description="Helical" evidence="1">
    <location>
        <begin position="267"/>
        <end position="285"/>
    </location>
</feature>
<feature type="transmembrane region" description="Helical" evidence="1">
    <location>
        <begin position="153"/>
        <end position="173"/>
    </location>
</feature>
<dbReference type="PANTHER" id="PTHR22911">
    <property type="entry name" value="ACYL-MALONYL CONDENSING ENZYME-RELATED"/>
    <property type="match status" value="1"/>
</dbReference>
<reference evidence="3 4" key="1">
    <citation type="submission" date="2018-05" db="EMBL/GenBank/DDBJ databases">
        <title>Genomic Encyclopedia of Type Strains, Phase IV (KMG-IV): sequencing the most valuable type-strain genomes for metagenomic binning, comparative biology and taxonomic classification.</title>
        <authorList>
            <person name="Goeker M."/>
        </authorList>
    </citation>
    <scope>NUCLEOTIDE SEQUENCE [LARGE SCALE GENOMIC DNA]</scope>
    <source>
        <strain evidence="3 4">DSM 16791</strain>
    </source>
</reference>
<feature type="transmembrane region" description="Helical" evidence="1">
    <location>
        <begin position="7"/>
        <end position="25"/>
    </location>
</feature>
<keyword evidence="4" id="KW-1185">Reference proteome</keyword>
<feature type="transmembrane region" description="Helical" evidence="1">
    <location>
        <begin position="213"/>
        <end position="237"/>
    </location>
</feature>
<keyword evidence="1" id="KW-0812">Transmembrane</keyword>
<dbReference type="EMBL" id="QGTR01000001">
    <property type="protein sequence ID" value="PWW03730.1"/>
    <property type="molecule type" value="Genomic_DNA"/>
</dbReference>
<organism evidence="3 4">
    <name type="scientific">Hoeflea marina</name>
    <dbReference type="NCBI Taxonomy" id="274592"/>
    <lineage>
        <taxon>Bacteria</taxon>
        <taxon>Pseudomonadati</taxon>
        <taxon>Pseudomonadota</taxon>
        <taxon>Alphaproteobacteria</taxon>
        <taxon>Hyphomicrobiales</taxon>
        <taxon>Rhizobiaceae</taxon>
        <taxon>Hoeflea</taxon>
    </lineage>
</organism>
<dbReference type="AlphaFoldDB" id="A0A317PW91"/>
<dbReference type="InterPro" id="IPR000620">
    <property type="entry name" value="EamA_dom"/>
</dbReference>
<protein>
    <submittedName>
        <fullName evidence="3">Drug/metabolite transporter (DMT)-like permease</fullName>
    </submittedName>
</protein>
<dbReference type="InterPro" id="IPR037185">
    <property type="entry name" value="EmrE-like"/>
</dbReference>
<feature type="transmembrane region" description="Helical" evidence="1">
    <location>
        <begin position="185"/>
        <end position="207"/>
    </location>
</feature>
<name>A0A317PW91_9HYPH</name>
<dbReference type="Proteomes" id="UP000246352">
    <property type="component" value="Unassembled WGS sequence"/>
</dbReference>
<keyword evidence="1" id="KW-0472">Membrane</keyword>